<keyword evidence="3" id="KW-1185">Reference proteome</keyword>
<dbReference type="PROSITE" id="PS51257">
    <property type="entry name" value="PROKAR_LIPOPROTEIN"/>
    <property type="match status" value="1"/>
</dbReference>
<dbReference type="SUPFAM" id="SSF54427">
    <property type="entry name" value="NTF2-like"/>
    <property type="match status" value="1"/>
</dbReference>
<gene>
    <name evidence="2" type="ORF">HNQ88_004420</name>
</gene>
<dbReference type="Gene3D" id="3.10.450.50">
    <property type="match status" value="1"/>
</dbReference>
<proteinExistence type="predicted"/>
<dbReference type="AlphaFoldDB" id="A0AAE3XRL9"/>
<dbReference type="Pfam" id="PF12680">
    <property type="entry name" value="SnoaL_2"/>
    <property type="match status" value="1"/>
</dbReference>
<evidence type="ECO:0000313" key="2">
    <source>
        <dbReference type="EMBL" id="MDR6241342.1"/>
    </source>
</evidence>
<dbReference type="InterPro" id="IPR037401">
    <property type="entry name" value="SnoaL-like"/>
</dbReference>
<evidence type="ECO:0000313" key="3">
    <source>
        <dbReference type="Proteomes" id="UP001185092"/>
    </source>
</evidence>
<dbReference type="Proteomes" id="UP001185092">
    <property type="component" value="Unassembled WGS sequence"/>
</dbReference>
<protein>
    <submittedName>
        <fullName evidence="2">Ketosteroid isomerase-like protein</fullName>
    </submittedName>
</protein>
<keyword evidence="2" id="KW-0413">Isomerase</keyword>
<dbReference type="RefSeq" id="WP_309942016.1">
    <property type="nucleotide sequence ID" value="NZ_AP025305.1"/>
</dbReference>
<dbReference type="GO" id="GO:0016853">
    <property type="term" value="F:isomerase activity"/>
    <property type="evidence" value="ECO:0007669"/>
    <property type="project" value="UniProtKB-KW"/>
</dbReference>
<reference evidence="2" key="1">
    <citation type="submission" date="2023-07" db="EMBL/GenBank/DDBJ databases">
        <title>Genomic Encyclopedia of Type Strains, Phase IV (KMG-IV): sequencing the most valuable type-strain genomes for metagenomic binning, comparative biology and taxonomic classification.</title>
        <authorList>
            <person name="Goeker M."/>
        </authorList>
    </citation>
    <scope>NUCLEOTIDE SEQUENCE</scope>
    <source>
        <strain evidence="2">DSM 26174</strain>
    </source>
</reference>
<dbReference type="CDD" id="cd00531">
    <property type="entry name" value="NTF2_like"/>
    <property type="match status" value="1"/>
</dbReference>
<organism evidence="2 3">
    <name type="scientific">Aureibacter tunicatorum</name>
    <dbReference type="NCBI Taxonomy" id="866807"/>
    <lineage>
        <taxon>Bacteria</taxon>
        <taxon>Pseudomonadati</taxon>
        <taxon>Bacteroidota</taxon>
        <taxon>Cytophagia</taxon>
        <taxon>Cytophagales</taxon>
        <taxon>Persicobacteraceae</taxon>
        <taxon>Aureibacter</taxon>
    </lineage>
</organism>
<dbReference type="EMBL" id="JAVDQD010000007">
    <property type="protein sequence ID" value="MDR6241342.1"/>
    <property type="molecule type" value="Genomic_DNA"/>
</dbReference>
<evidence type="ECO:0000259" key="1">
    <source>
        <dbReference type="Pfam" id="PF12680"/>
    </source>
</evidence>
<name>A0AAE3XRL9_9BACT</name>
<accession>A0AAE3XRL9</accession>
<comment type="caution">
    <text evidence="2">The sequence shown here is derived from an EMBL/GenBank/DDBJ whole genome shotgun (WGS) entry which is preliminary data.</text>
</comment>
<dbReference type="InterPro" id="IPR032710">
    <property type="entry name" value="NTF2-like_dom_sf"/>
</dbReference>
<feature type="domain" description="SnoaL-like" evidence="1">
    <location>
        <begin position="39"/>
        <end position="142"/>
    </location>
</feature>
<sequence length="156" mass="17833">MQRIFGFLFLVVITFSCKHDKRQVNNGPSEGQKNNVNVVNQYFKHFNGHDWQKMAELYQETALFKDPSIGNKPISQSHEEIVGKYSTLNEVIPDLHDEVIEVYPSGDKNVIVEFVSTGTTPDGNKFELPICTIFTIENGKISKDFTYYDNFDESGE</sequence>